<protein>
    <submittedName>
        <fullName evidence="1">Uncharacterized protein</fullName>
    </submittedName>
</protein>
<dbReference type="AlphaFoldDB" id="A0A6S6U3S1"/>
<sequence length="116" mass="13788">MKKIKAQLISQYGIPDEISHYEYGSYNYEFSAEYFCWGSCEVEKAERSHQRGSSINTKGLGQSLIIKYTHNANEDIYLIDFELLDRKLENITYKWEEEEYKKAEKNLREKESNLDL</sequence>
<gene>
    <name evidence="1" type="ORF">HELGO_WM64778</name>
</gene>
<evidence type="ECO:0000313" key="1">
    <source>
        <dbReference type="EMBL" id="CAA6826325.1"/>
    </source>
</evidence>
<organism evidence="1">
    <name type="scientific">uncultured Sulfurovum sp</name>
    <dbReference type="NCBI Taxonomy" id="269237"/>
    <lineage>
        <taxon>Bacteria</taxon>
        <taxon>Pseudomonadati</taxon>
        <taxon>Campylobacterota</taxon>
        <taxon>Epsilonproteobacteria</taxon>
        <taxon>Campylobacterales</taxon>
        <taxon>Sulfurovaceae</taxon>
        <taxon>Sulfurovum</taxon>
        <taxon>environmental samples</taxon>
    </lineage>
</organism>
<name>A0A6S6U3S1_9BACT</name>
<reference evidence="1" key="1">
    <citation type="submission" date="2020-01" db="EMBL/GenBank/DDBJ databases">
        <authorList>
            <person name="Meier V. D."/>
            <person name="Meier V D."/>
        </authorList>
    </citation>
    <scope>NUCLEOTIDE SEQUENCE</scope>
    <source>
        <strain evidence="1">HLG_WM_MAG_03</strain>
    </source>
</reference>
<accession>A0A6S6U3S1</accession>
<dbReference type="EMBL" id="CACVAR010000403">
    <property type="protein sequence ID" value="CAA6826325.1"/>
    <property type="molecule type" value="Genomic_DNA"/>
</dbReference>
<proteinExistence type="predicted"/>